<evidence type="ECO:0000313" key="5">
    <source>
        <dbReference type="Proteomes" id="UP000310477"/>
    </source>
</evidence>
<feature type="domain" description="Pyrrolo-quinoline quinone repeat" evidence="3">
    <location>
        <begin position="100"/>
        <end position="409"/>
    </location>
</feature>
<dbReference type="InterPro" id="IPR002372">
    <property type="entry name" value="PQQ_rpt_dom"/>
</dbReference>
<name>A0A4U1BWA3_9SPHI</name>
<dbReference type="SUPFAM" id="SSF50998">
    <property type="entry name" value="Quinoprotein alcohol dehydrogenase-like"/>
    <property type="match status" value="1"/>
</dbReference>
<keyword evidence="2" id="KW-0732">Signal</keyword>
<gene>
    <name evidence="4" type="ORF">FA045_17355</name>
</gene>
<sequence>MTNKKLCLLILCGLTMTMPAAAQLGKLKSLMGKKDKTEAKAENTEKKPSETATTNSEVTPSDNDNLKSSAQSWNFEFDRNMDWFRLSPTGKIIAATNDALYGLDPATGKLAWKHDNLKNLTRENYNPIENSPFIAIVTGGMMSMQQIVLDVSSGKIIADTKQLGMKMVNKRYTVPSLGGIIFTGYLNNAPSIVFIDAATGEKKWTMSNIFESASETLVAKPLAIDQQSLLLATTKRIYNVDVKSGTVKWTADFKTSITDGLLATEIQQEAQDKESSKAGEKKGGLMGTLGGLGSVPGLGGIGKAAGTAGAANKMGSMGGSMRDAMAATADAAYGKFLIMDQQPGIVYYYCNNAMTAFDSKTGQQIWKPIKFSDPVAQMLFEERGFLVATDDKRAELMLLDYKTGEPKWQPVTLRGRITALKLQENKLAVASAKESGNNFINIVDLNNGSSASKSDLKVSGSIRDIKQNNKGLIYRTDKEMNIQDINTGKDLWEKSLNYKQGGGLGVDKGEKTYFWANSQLHIVENSTGEYKTLGKVLKFGGDELPNAIELRDKGVLISAEQNMALFDFDGNLIYHVYKQAPGTSLANKILNITAMAVSVSQSAAHGYQAGLSGPNTSSYNSHMESSDRWANLGGAALADMKRRFTATQDAKNYMVMLTDIKGQQDGYGLLRVNKDTGKVEAMVVLNDKKPDYLSDETENMLFYKNGKKEIIGYKM</sequence>
<dbReference type="Pfam" id="PF13360">
    <property type="entry name" value="PQQ_2"/>
    <property type="match status" value="1"/>
</dbReference>
<evidence type="ECO:0000256" key="1">
    <source>
        <dbReference type="SAM" id="MobiDB-lite"/>
    </source>
</evidence>
<dbReference type="PANTHER" id="PTHR34512:SF30">
    <property type="entry name" value="OUTER MEMBRANE PROTEIN ASSEMBLY FACTOR BAMB"/>
    <property type="match status" value="1"/>
</dbReference>
<organism evidence="4 5">
    <name type="scientific">Pedobacter cryotolerans</name>
    <dbReference type="NCBI Taxonomy" id="2571270"/>
    <lineage>
        <taxon>Bacteria</taxon>
        <taxon>Pseudomonadati</taxon>
        <taxon>Bacteroidota</taxon>
        <taxon>Sphingobacteriia</taxon>
        <taxon>Sphingobacteriales</taxon>
        <taxon>Sphingobacteriaceae</taxon>
        <taxon>Pedobacter</taxon>
    </lineage>
</organism>
<feature type="compositionally biased region" description="Basic and acidic residues" evidence="1">
    <location>
        <begin position="34"/>
        <end position="49"/>
    </location>
</feature>
<proteinExistence type="predicted"/>
<reference evidence="4 5" key="1">
    <citation type="submission" date="2019-04" db="EMBL/GenBank/DDBJ databases">
        <title>Pedobacter sp. AR-2-6 sp. nov., isolated from Arctic soil.</title>
        <authorList>
            <person name="Dahal R.H."/>
            <person name="Kim D.-U."/>
        </authorList>
    </citation>
    <scope>NUCLEOTIDE SEQUENCE [LARGE SCALE GENOMIC DNA]</scope>
    <source>
        <strain evidence="4 5">AR-2-6</strain>
    </source>
</reference>
<accession>A0A4U1BWA3</accession>
<dbReference type="Proteomes" id="UP000310477">
    <property type="component" value="Unassembled WGS sequence"/>
</dbReference>
<dbReference type="InterPro" id="IPR018391">
    <property type="entry name" value="PQQ_b-propeller_rpt"/>
</dbReference>
<evidence type="ECO:0000259" key="3">
    <source>
        <dbReference type="Pfam" id="PF13360"/>
    </source>
</evidence>
<dbReference type="PANTHER" id="PTHR34512">
    <property type="entry name" value="CELL SURFACE PROTEIN"/>
    <property type="match status" value="1"/>
</dbReference>
<dbReference type="AlphaFoldDB" id="A0A4U1BWA3"/>
<dbReference type="EMBL" id="SWBO01000014">
    <property type="protein sequence ID" value="TKB97152.1"/>
    <property type="molecule type" value="Genomic_DNA"/>
</dbReference>
<dbReference type="InterPro" id="IPR011047">
    <property type="entry name" value="Quinoprotein_ADH-like_sf"/>
</dbReference>
<dbReference type="RefSeq" id="WP_136878351.1">
    <property type="nucleotide sequence ID" value="NZ_SWBO01000014.1"/>
</dbReference>
<feature type="chain" id="PRO_5020267206" description="Pyrrolo-quinoline quinone repeat domain-containing protein" evidence="2">
    <location>
        <begin position="23"/>
        <end position="715"/>
    </location>
</feature>
<evidence type="ECO:0000313" key="4">
    <source>
        <dbReference type="EMBL" id="TKB97152.1"/>
    </source>
</evidence>
<dbReference type="OrthoDB" id="725093at2"/>
<dbReference type="InterPro" id="IPR015943">
    <property type="entry name" value="WD40/YVTN_repeat-like_dom_sf"/>
</dbReference>
<keyword evidence="5" id="KW-1185">Reference proteome</keyword>
<protein>
    <recommendedName>
        <fullName evidence="3">Pyrrolo-quinoline quinone repeat domain-containing protein</fullName>
    </recommendedName>
</protein>
<feature type="signal peptide" evidence="2">
    <location>
        <begin position="1"/>
        <end position="22"/>
    </location>
</feature>
<evidence type="ECO:0000256" key="2">
    <source>
        <dbReference type="SAM" id="SignalP"/>
    </source>
</evidence>
<feature type="region of interest" description="Disordered" evidence="1">
    <location>
        <begin position="34"/>
        <end position="66"/>
    </location>
</feature>
<dbReference type="Gene3D" id="2.130.10.10">
    <property type="entry name" value="YVTN repeat-like/Quinoprotein amine dehydrogenase"/>
    <property type="match status" value="2"/>
</dbReference>
<feature type="compositionally biased region" description="Polar residues" evidence="1">
    <location>
        <begin position="50"/>
        <end position="66"/>
    </location>
</feature>
<dbReference type="SMART" id="SM00564">
    <property type="entry name" value="PQQ"/>
    <property type="match status" value="3"/>
</dbReference>
<comment type="caution">
    <text evidence="4">The sequence shown here is derived from an EMBL/GenBank/DDBJ whole genome shotgun (WGS) entry which is preliminary data.</text>
</comment>